<accession>A0A254N7E0</accession>
<proteinExistence type="predicted"/>
<dbReference type="GO" id="GO:0016757">
    <property type="term" value="F:glycosyltransferase activity"/>
    <property type="evidence" value="ECO:0007669"/>
    <property type="project" value="TreeGrafter"/>
</dbReference>
<reference evidence="1 2" key="1">
    <citation type="journal article" date="2007" name="Int. J. Syst. Evol. Microbiol.">
        <title>Description of Pelomonas aquatica sp. nov. and Pelomonas puraquae sp. nov., isolated from industrial and haemodialysis water.</title>
        <authorList>
            <person name="Gomila M."/>
            <person name="Bowien B."/>
            <person name="Falsen E."/>
            <person name="Moore E.R."/>
            <person name="Lalucat J."/>
        </authorList>
    </citation>
    <scope>NUCLEOTIDE SEQUENCE [LARGE SCALE GENOMIC DNA]</scope>
    <source>
        <strain evidence="1 2">CCUG 52769</strain>
    </source>
</reference>
<dbReference type="CDD" id="cd03801">
    <property type="entry name" value="GT4_PimA-like"/>
    <property type="match status" value="1"/>
</dbReference>
<dbReference type="InterPro" id="IPR050194">
    <property type="entry name" value="Glycosyltransferase_grp1"/>
</dbReference>
<dbReference type="SUPFAM" id="SSF53756">
    <property type="entry name" value="UDP-Glycosyltransferase/glycogen phosphorylase"/>
    <property type="match status" value="1"/>
</dbReference>
<keyword evidence="2" id="KW-1185">Reference proteome</keyword>
<name>A0A254N7E0_9BURK</name>
<dbReference type="Proteomes" id="UP000197446">
    <property type="component" value="Unassembled WGS sequence"/>
</dbReference>
<gene>
    <name evidence="1" type="ORF">CDO81_13315</name>
</gene>
<protein>
    <submittedName>
        <fullName evidence="1">Glycosyl transferase group 1</fullName>
    </submittedName>
</protein>
<sequence length="382" mass="41915">MSMTSAVARRVLVVQRRLTHYRVPFFELLRRDLRDAGLELCLAHGEPTAQEATKRDSGELSWAVRLPTRYFLDGRICWQPFGHLARDAAVTVITAENKMLCNLGEQFLARNRRVLLWGHGANLQGNRDSLRERFKARVALRADWWLAYTDMSRDLVRALGFPSDRITVLQNAVDTAELSAQFQAVTPQAQQRLRAELGLTEGPVGLYVGSLYTEKRIEFLLEAARALRQRVPGFQLLIIGGGPQQHLVDAAAQGASWIKVLGIRKGADKALAASLADVMLNPGLVGLNILDSFVGGTPMITTDCGLHSPEIAYLASGRNGVMTADSLDAFVQASAALLQDRSAREAMRAACLADGARYTIEQMSRHFTQGVVAALAAPIRRG</sequence>
<dbReference type="PANTHER" id="PTHR45947:SF3">
    <property type="entry name" value="SULFOQUINOVOSYL TRANSFERASE SQD2"/>
    <property type="match status" value="1"/>
</dbReference>
<dbReference type="AlphaFoldDB" id="A0A254N7E0"/>
<comment type="caution">
    <text evidence="1">The sequence shown here is derived from an EMBL/GenBank/DDBJ whole genome shotgun (WGS) entry which is preliminary data.</text>
</comment>
<keyword evidence="1" id="KW-0808">Transferase</keyword>
<dbReference type="PANTHER" id="PTHR45947">
    <property type="entry name" value="SULFOQUINOVOSYL TRANSFERASE SQD2"/>
    <property type="match status" value="1"/>
</dbReference>
<dbReference type="Pfam" id="PF13692">
    <property type="entry name" value="Glyco_trans_1_4"/>
    <property type="match status" value="1"/>
</dbReference>
<dbReference type="EMBL" id="NISI01000005">
    <property type="protein sequence ID" value="OWR03474.1"/>
    <property type="molecule type" value="Genomic_DNA"/>
</dbReference>
<evidence type="ECO:0000313" key="2">
    <source>
        <dbReference type="Proteomes" id="UP000197446"/>
    </source>
</evidence>
<organism evidence="1 2">
    <name type="scientific">Roseateles puraquae</name>
    <dbReference type="NCBI Taxonomy" id="431059"/>
    <lineage>
        <taxon>Bacteria</taxon>
        <taxon>Pseudomonadati</taxon>
        <taxon>Pseudomonadota</taxon>
        <taxon>Betaproteobacteria</taxon>
        <taxon>Burkholderiales</taxon>
        <taxon>Sphaerotilaceae</taxon>
        <taxon>Roseateles</taxon>
    </lineage>
</organism>
<dbReference type="Gene3D" id="3.40.50.2000">
    <property type="entry name" value="Glycogen Phosphorylase B"/>
    <property type="match status" value="2"/>
</dbReference>
<evidence type="ECO:0000313" key="1">
    <source>
        <dbReference type="EMBL" id="OWR03474.1"/>
    </source>
</evidence>